<proteinExistence type="predicted"/>
<reference evidence="3" key="1">
    <citation type="submission" date="2019-01" db="EMBL/GenBank/DDBJ databases">
        <authorList>
            <consortium name="Genoscope - CEA"/>
            <person name="William W."/>
        </authorList>
    </citation>
    <scope>NUCLEOTIDE SEQUENCE</scope>
    <source>
        <strain evidence="3">CR-1</strain>
    </source>
</reference>
<dbReference type="Gene3D" id="3.40.50.1820">
    <property type="entry name" value="alpha/beta hydrolase"/>
    <property type="match status" value="1"/>
</dbReference>
<protein>
    <recommendedName>
        <fullName evidence="2">Serine aminopeptidase S33 domain-containing protein</fullName>
    </recommendedName>
</protein>
<evidence type="ECO:0000256" key="1">
    <source>
        <dbReference type="SAM" id="Phobius"/>
    </source>
</evidence>
<dbReference type="AlphaFoldDB" id="A0A484HEC8"/>
<evidence type="ECO:0000259" key="2">
    <source>
        <dbReference type="Pfam" id="PF12146"/>
    </source>
</evidence>
<dbReference type="EMBL" id="CAACVI010000001">
    <property type="protein sequence ID" value="VEN72857.1"/>
    <property type="molecule type" value="Genomic_DNA"/>
</dbReference>
<feature type="domain" description="Serine aminopeptidase S33" evidence="2">
    <location>
        <begin position="77"/>
        <end position="183"/>
    </location>
</feature>
<dbReference type="PANTHER" id="PTHR12277:SF79">
    <property type="entry name" value="XAA-PRO DIPEPTIDYL-PEPTIDASE-RELATED"/>
    <property type="match status" value="1"/>
</dbReference>
<dbReference type="SUPFAM" id="SSF53474">
    <property type="entry name" value="alpha/beta-Hydrolases"/>
    <property type="match status" value="1"/>
</dbReference>
<dbReference type="InterPro" id="IPR029058">
    <property type="entry name" value="AB_hydrolase_fold"/>
</dbReference>
<keyword evidence="1" id="KW-0812">Transmembrane</keyword>
<evidence type="ECO:0000313" key="3">
    <source>
        <dbReference type="EMBL" id="VEN72857.1"/>
    </source>
</evidence>
<accession>A0A484HEC8</accession>
<feature type="transmembrane region" description="Helical" evidence="1">
    <location>
        <begin position="7"/>
        <end position="25"/>
    </location>
</feature>
<dbReference type="Pfam" id="PF12146">
    <property type="entry name" value="Hydrolase_4"/>
    <property type="match status" value="1"/>
</dbReference>
<sequence length="271" mass="30062">MYTLIKIISWIFVFYCLYCLLLFFLQRYFIFPTRLIETPDGPPPDAGIEVQWLEMDFGKTETWFLPPRGNESGAPGPAILFAHGNAELIDFSLEEFLPYAQEGIGVLLVEYPGYGRSAGRPSEAAITQTLAAAYDMLAERKDVDPSAIALFGRSMGGGAVCALAEKRPAAALILTSTFTGLKAFARNYLVPEFLIRDSFDNRKALKGHTGPVLIMHGKYDEIVPYVHGKRLHRAAPDSSLITYECGHNDCPPDLDEFRGEVMAFLKKNGVI</sequence>
<keyword evidence="1" id="KW-0472">Membrane</keyword>
<gene>
    <name evidence="3" type="ORF">EPICR_10358</name>
</gene>
<organism evidence="3">
    <name type="scientific">uncultured Desulfobacteraceae bacterium</name>
    <dbReference type="NCBI Taxonomy" id="218296"/>
    <lineage>
        <taxon>Bacteria</taxon>
        <taxon>Pseudomonadati</taxon>
        <taxon>Thermodesulfobacteriota</taxon>
        <taxon>Desulfobacteria</taxon>
        <taxon>Desulfobacterales</taxon>
        <taxon>Desulfobacteraceae</taxon>
        <taxon>environmental samples</taxon>
    </lineage>
</organism>
<dbReference type="PANTHER" id="PTHR12277">
    <property type="entry name" value="ALPHA/BETA HYDROLASE DOMAIN-CONTAINING PROTEIN"/>
    <property type="match status" value="1"/>
</dbReference>
<name>A0A484HEC8_9BACT</name>
<keyword evidence="1" id="KW-1133">Transmembrane helix</keyword>
<dbReference type="InterPro" id="IPR022742">
    <property type="entry name" value="Hydrolase_4"/>
</dbReference>